<dbReference type="STRING" id="35608.A0A2U1QFT2"/>
<gene>
    <name evidence="2" type="ORF">CTI12_AA035360</name>
</gene>
<proteinExistence type="predicted"/>
<organism evidence="2 3">
    <name type="scientific">Artemisia annua</name>
    <name type="common">Sweet wormwood</name>
    <dbReference type="NCBI Taxonomy" id="35608"/>
    <lineage>
        <taxon>Eukaryota</taxon>
        <taxon>Viridiplantae</taxon>
        <taxon>Streptophyta</taxon>
        <taxon>Embryophyta</taxon>
        <taxon>Tracheophyta</taxon>
        <taxon>Spermatophyta</taxon>
        <taxon>Magnoliopsida</taxon>
        <taxon>eudicotyledons</taxon>
        <taxon>Gunneridae</taxon>
        <taxon>Pentapetalae</taxon>
        <taxon>asterids</taxon>
        <taxon>campanulids</taxon>
        <taxon>Asterales</taxon>
        <taxon>Asteraceae</taxon>
        <taxon>Asteroideae</taxon>
        <taxon>Anthemideae</taxon>
        <taxon>Artemisiinae</taxon>
        <taxon>Artemisia</taxon>
    </lineage>
</organism>
<geneLocation type="chloroplast" evidence="2"/>
<dbReference type="OrthoDB" id="1937727at2759"/>
<accession>A0A2U1QFT2</accession>
<comment type="caution">
    <text evidence="2">The sequence shown here is derived from an EMBL/GenBank/DDBJ whole genome shotgun (WGS) entry which is preliminary data.</text>
</comment>
<evidence type="ECO:0000313" key="2">
    <source>
        <dbReference type="EMBL" id="PWA96869.1"/>
    </source>
</evidence>
<feature type="region of interest" description="Disordered" evidence="1">
    <location>
        <begin position="81"/>
        <end position="111"/>
    </location>
</feature>
<name>A0A2U1QFT2_ARTAN</name>
<protein>
    <submittedName>
        <fullName evidence="2">Uncharacterized protein</fullName>
    </submittedName>
</protein>
<keyword evidence="2" id="KW-0934">Plastid</keyword>
<evidence type="ECO:0000256" key="1">
    <source>
        <dbReference type="SAM" id="MobiDB-lite"/>
    </source>
</evidence>
<dbReference type="EMBL" id="PKPP01000155">
    <property type="protein sequence ID" value="PWA96869.1"/>
    <property type="molecule type" value="Genomic_DNA"/>
</dbReference>
<dbReference type="AlphaFoldDB" id="A0A2U1QFT2"/>
<dbReference type="Proteomes" id="UP000245207">
    <property type="component" value="Unassembled WGS sequence"/>
</dbReference>
<feature type="compositionally biased region" description="Polar residues" evidence="1">
    <location>
        <begin position="94"/>
        <end position="111"/>
    </location>
</feature>
<keyword evidence="2" id="KW-0150">Chloroplast</keyword>
<reference evidence="2 3" key="1">
    <citation type="journal article" date="2018" name="Mol. Plant">
        <title>The genome of Artemisia annua provides insight into the evolution of Asteraceae family and artemisinin biosynthesis.</title>
        <authorList>
            <person name="Shen Q."/>
            <person name="Zhang L."/>
            <person name="Liao Z."/>
            <person name="Wang S."/>
            <person name="Yan T."/>
            <person name="Shi P."/>
            <person name="Liu M."/>
            <person name="Fu X."/>
            <person name="Pan Q."/>
            <person name="Wang Y."/>
            <person name="Lv Z."/>
            <person name="Lu X."/>
            <person name="Zhang F."/>
            <person name="Jiang W."/>
            <person name="Ma Y."/>
            <person name="Chen M."/>
            <person name="Hao X."/>
            <person name="Li L."/>
            <person name="Tang Y."/>
            <person name="Lv G."/>
            <person name="Zhou Y."/>
            <person name="Sun X."/>
            <person name="Brodelius P.E."/>
            <person name="Rose J.K.C."/>
            <person name="Tang K."/>
        </authorList>
    </citation>
    <scope>NUCLEOTIDE SEQUENCE [LARGE SCALE GENOMIC DNA]</scope>
    <source>
        <strain evidence="3">cv. Huhao1</strain>
        <tissue evidence="2">Leaf</tissue>
    </source>
</reference>
<sequence length="111" mass="12100">MSLLNLYGWKSSRLQRFGYEVSFEALDKGAIEILGPYECVMTRGRLPGGGGSSVVGKRETRLYEAVNAIISEAQAVARLTSQIASSPPRKKNQRSQVPWASSEVSSQSCAF</sequence>
<keyword evidence="3" id="KW-1185">Reference proteome</keyword>
<evidence type="ECO:0000313" key="3">
    <source>
        <dbReference type="Proteomes" id="UP000245207"/>
    </source>
</evidence>